<evidence type="ECO:0000256" key="3">
    <source>
        <dbReference type="ARBA" id="ARBA00022708"/>
    </source>
</evidence>
<dbReference type="GO" id="GO:0044166">
    <property type="term" value="C:host cell endoplasmic reticulum lumen"/>
    <property type="evidence" value="ECO:0007669"/>
    <property type="project" value="UniProtKB-SubCell"/>
</dbReference>
<accession>A0A2R2XE78</accession>
<comment type="subunit">
    <text evidence="12">Homotrimer; disulfide-linked. 2 Ca(2+) ions bound at each subunit interface in the trimer hold the trimer together. Interacts with the intermediate capsid protein VP6. Interacts with the outer capsid protein VP5*.</text>
</comment>
<evidence type="ECO:0000256" key="4">
    <source>
        <dbReference type="ARBA" id="ARBA00022723"/>
    </source>
</evidence>
<dbReference type="InterPro" id="IPR008818">
    <property type="entry name" value="Rotavirus_VP7"/>
</dbReference>
<comment type="similarity">
    <text evidence="12">Belongs to the rotavirus VP7 family.</text>
</comment>
<keyword evidence="7 12" id="KW-0106">Calcium</keyword>
<dbReference type="HAMAP" id="MF_04130">
    <property type="entry name" value="Rota_VP7"/>
    <property type="match status" value="1"/>
</dbReference>
<keyword evidence="9 12" id="KW-1015">Disulfide bond</keyword>
<evidence type="ECO:0000256" key="9">
    <source>
        <dbReference type="ARBA" id="ARBA00023157"/>
    </source>
</evidence>
<evidence type="ECO:0000313" key="13">
    <source>
        <dbReference type="EMBL" id="ASV45203.1"/>
    </source>
</evidence>
<comment type="function">
    <text evidence="12">Calcium-binding protein that interacts with rotavirus cell receptors once the initial attachment by VP4 has been achieved. Rotavirus attachment and entry into the host cell probably involves multiple sequential contacts between the outer capsid proteins VP4 and VP7, and the cell receptors. Following entry into the host cell, low intracellular or intravesicular Ca(2+) concentration probably causes the calcium-stabilized VP7 trimers to dissociate from the virion. This step is probably necessary for the membrane-disrupting entry step and the release of VP4, which is locked onto the virion by VP7.</text>
</comment>
<keyword evidence="2 12" id="KW-0945">Host-virus interaction</keyword>
<keyword evidence="4 12" id="KW-0479">Metal-binding</keyword>
<evidence type="ECO:0000256" key="7">
    <source>
        <dbReference type="ARBA" id="ARBA00022837"/>
    </source>
</evidence>
<dbReference type="InterPro" id="IPR001963">
    <property type="entry name" value="VP7"/>
</dbReference>
<keyword evidence="11 12" id="KW-1038">Host endoplasmic reticulum</keyword>
<protein>
    <recommendedName>
        <fullName evidence="12">Outer capsid glycoprotein VP7</fullName>
    </recommendedName>
</protein>
<name>A0A2R2XE78_9REOV</name>
<evidence type="ECO:0000256" key="11">
    <source>
        <dbReference type="ARBA" id="ARBA00023184"/>
    </source>
</evidence>
<evidence type="ECO:0000256" key="5">
    <source>
        <dbReference type="ARBA" id="ARBA00022729"/>
    </source>
</evidence>
<keyword evidence="1 12" id="KW-0167">Capsid protein</keyword>
<organism evidence="13">
    <name type="scientific">Rotavirus G</name>
    <dbReference type="NCBI Taxonomy" id="183407"/>
    <lineage>
        <taxon>Viruses</taxon>
        <taxon>Riboviria</taxon>
        <taxon>Orthornavirae</taxon>
        <taxon>Duplornaviricota</taxon>
        <taxon>Resentoviricetes</taxon>
        <taxon>Reovirales</taxon>
        <taxon>Sedoreoviridae</taxon>
        <taxon>Rotavirus</taxon>
        <taxon>Rotavirus gammagastroenteritidis</taxon>
    </lineage>
</organism>
<keyword evidence="5" id="KW-0732">Signal</keyword>
<evidence type="ECO:0000256" key="8">
    <source>
        <dbReference type="ARBA" id="ARBA00022844"/>
    </source>
</evidence>
<dbReference type="GO" id="GO:0039621">
    <property type="term" value="C:T=13 icosahedral viral capsid"/>
    <property type="evidence" value="ECO:0007669"/>
    <property type="project" value="UniProtKB-UniRule"/>
</dbReference>
<dbReference type="EMBL" id="MF120222">
    <property type="protein sequence ID" value="ASV45203.1"/>
    <property type="molecule type" value="Genomic_RNA"/>
</dbReference>
<evidence type="ECO:0000256" key="10">
    <source>
        <dbReference type="ARBA" id="ARBA00023180"/>
    </source>
</evidence>
<dbReference type="GO" id="GO:0039624">
    <property type="term" value="C:viral outer capsid"/>
    <property type="evidence" value="ECO:0007669"/>
    <property type="project" value="UniProtKB-UniRule"/>
</dbReference>
<dbReference type="GO" id="GO:0046872">
    <property type="term" value="F:metal ion binding"/>
    <property type="evidence" value="ECO:0007669"/>
    <property type="project" value="UniProtKB-KW"/>
</dbReference>
<keyword evidence="10 12" id="KW-0325">Glycoprotein</keyword>
<sequence length="249" mass="28766">MLTLLSLVTMASAQLVIKPLINSDVCIIYPASLNVVSNFDGNLTRVFQSYSDVNIVYKPYDLSTNPKNVLETVRHNPIDGCAIAAIYILEPELDFVTFYSSENECQQFAPNKTHRVMLPRGREFFTYSQELKFCALDDNLLGIYCDTQLPDTYFHVTQPGMNWYEVTDFPEFNEQGVLFYSMATFYVCERKGSVEKTNVHYFYTEYTNDGTVRLKTNWGNVWKNFKNIAQVVYKVLDLFFGQKGSQPRR</sequence>
<evidence type="ECO:0000256" key="1">
    <source>
        <dbReference type="ARBA" id="ARBA00022561"/>
    </source>
</evidence>
<keyword evidence="3 12" id="KW-1146">T=13 icosahedral capsid protein</keyword>
<gene>
    <name evidence="13" type="primary">VP7</name>
</gene>
<reference evidence="13" key="1">
    <citation type="journal article" date="2017" name="J. Gen. Virol.">
        <title>Genome characterization of Turkey Rotavirus G strains from the United States identifies potential recombination events with human Rotavirus B strains.</title>
        <authorList>
            <person name="Chen F."/>
            <person name="Knutson T.P."/>
            <person name="Porter R.E."/>
            <person name="Ciarlet M."/>
            <person name="Mor S.K."/>
            <person name="Marthaler D.G."/>
        </authorList>
    </citation>
    <scope>NUCLEOTIDE SEQUENCE</scope>
    <source>
        <strain evidence="13">RVG/turkey-wt/USA/Minnesota-2/2016</strain>
    </source>
</reference>
<comment type="subcellular location">
    <subcellularLocation>
        <location evidence="12">Virion</location>
    </subcellularLocation>
    <subcellularLocation>
        <location evidence="12">Host endoplasmic reticulum lumen</location>
    </subcellularLocation>
    <text evidence="12">The outer layer contains 780 copies of VP7, grouped as 260 trimers. Immature double-layered particles assembled in the cytoplasm bud across the membrane of the endoplasmic reticulum, acquiring during this process a transient lipid membrane that is modified with the ER resident viral glycoproteins NSP4 and VP7; these enveloped particles also contain VP4. As the particles move towards the interior of the ER cisternae, the transient lipid membrane and the non-structural protein NSP4 are lost, while the virus surface proteins VP4 and VP7 rearrange to form the outermost virus protein layer, yielding mature infectious triple-layered particles.</text>
</comment>
<evidence type="ECO:0000256" key="2">
    <source>
        <dbReference type="ARBA" id="ARBA00022581"/>
    </source>
</evidence>
<dbReference type="Pfam" id="PF05868">
    <property type="entry name" value="Rotavirus_VP7"/>
    <property type="match status" value="1"/>
</dbReference>
<proteinExistence type="inferred from homology"/>
<evidence type="ECO:0000256" key="6">
    <source>
        <dbReference type="ARBA" id="ARBA00022770"/>
    </source>
</evidence>
<keyword evidence="6 12" id="KW-1152">Outer capsid protein</keyword>
<evidence type="ECO:0000256" key="12">
    <source>
        <dbReference type="HAMAP-Rule" id="MF_04130"/>
    </source>
</evidence>
<dbReference type="GO" id="GO:0016020">
    <property type="term" value="C:membrane"/>
    <property type="evidence" value="ECO:0007669"/>
    <property type="project" value="InterPro"/>
</dbReference>
<keyword evidence="8 12" id="KW-0946">Virion</keyword>